<dbReference type="PROSITE" id="PS51186">
    <property type="entry name" value="GNAT"/>
    <property type="match status" value="1"/>
</dbReference>
<evidence type="ECO:0000256" key="2">
    <source>
        <dbReference type="ARBA" id="ARBA00022679"/>
    </source>
</evidence>
<comment type="caution">
    <text evidence="12">The sequence shown here is derived from an EMBL/GenBank/DDBJ whole genome shotgun (WGS) entry which is preliminary data.</text>
</comment>
<evidence type="ECO:0000259" key="11">
    <source>
        <dbReference type="PROSITE" id="PS51186"/>
    </source>
</evidence>
<dbReference type="EC" id="2.3.1.259" evidence="7"/>
<reference evidence="12" key="1">
    <citation type="submission" date="2021-02" db="EMBL/GenBank/DDBJ databases">
        <title>Thiocyanate and organic carbon inputs drive convergent selection for specific autotrophic Afipia and Thiobacillus strains within complex microbiomes.</title>
        <authorList>
            <person name="Huddy R.J."/>
            <person name="Sachdeva R."/>
            <person name="Kadzinga F."/>
            <person name="Kantor R.S."/>
            <person name="Harrison S.T.L."/>
            <person name="Banfield J.F."/>
        </authorList>
    </citation>
    <scope>NUCLEOTIDE SEQUENCE</scope>
    <source>
        <strain evidence="12">SCN18_10_11_15_R4_P_38_20</strain>
    </source>
</reference>
<dbReference type="PANTHER" id="PTHR14744">
    <property type="entry name" value="N-ALPHA-ACETYLTRANSFERASE 60"/>
    <property type="match status" value="1"/>
</dbReference>
<proteinExistence type="inferred from homology"/>
<comment type="similarity">
    <text evidence="6">Belongs to the acetyltransferase family. NAA60 subfamily.</text>
</comment>
<evidence type="ECO:0000256" key="1">
    <source>
        <dbReference type="ARBA" id="ARBA00013184"/>
    </source>
</evidence>
<evidence type="ECO:0000256" key="7">
    <source>
        <dbReference type="ARBA" id="ARBA00026111"/>
    </source>
</evidence>
<gene>
    <name evidence="12" type="ORF">J0H12_03055</name>
</gene>
<dbReference type="Pfam" id="PF00583">
    <property type="entry name" value="Acetyltransf_1"/>
    <property type="match status" value="1"/>
</dbReference>
<dbReference type="InterPro" id="IPR000182">
    <property type="entry name" value="GNAT_dom"/>
</dbReference>
<evidence type="ECO:0000256" key="3">
    <source>
        <dbReference type="ARBA" id="ARBA00022829"/>
    </source>
</evidence>
<dbReference type="Proteomes" id="UP000664414">
    <property type="component" value="Unassembled WGS sequence"/>
</dbReference>
<dbReference type="SUPFAM" id="SSF55729">
    <property type="entry name" value="Acyl-CoA N-acyltransferases (Nat)"/>
    <property type="match status" value="1"/>
</dbReference>
<keyword evidence="3" id="KW-0159">Chromosome partition</keyword>
<protein>
    <recommendedName>
        <fullName evidence="8">N-alpha-acetyltransferase 60</fullName>
        <ecNumber evidence="7">2.3.1.259</ecNumber>
        <ecNumber evidence="1">2.3.1.48</ecNumber>
    </recommendedName>
</protein>
<accession>A0A8J7Q050</accession>
<comment type="catalytic activity">
    <reaction evidence="10">
        <text>N-terminal L-methionyl-[transmembrane protein] + acetyl-CoA = N-terminal N(alpha)-acetyl-L-methionyl-[transmembrane protein] + CoA + H(+)</text>
        <dbReference type="Rhea" id="RHEA:50604"/>
        <dbReference type="Rhea" id="RHEA-COMP:12745"/>
        <dbReference type="Rhea" id="RHEA-COMP:12746"/>
        <dbReference type="ChEBI" id="CHEBI:15378"/>
        <dbReference type="ChEBI" id="CHEBI:57287"/>
        <dbReference type="ChEBI" id="CHEBI:57288"/>
        <dbReference type="ChEBI" id="CHEBI:64731"/>
        <dbReference type="ChEBI" id="CHEBI:133414"/>
        <dbReference type="EC" id="2.3.1.259"/>
    </reaction>
</comment>
<evidence type="ECO:0000256" key="6">
    <source>
        <dbReference type="ARBA" id="ARBA00025774"/>
    </source>
</evidence>
<evidence type="ECO:0000313" key="12">
    <source>
        <dbReference type="EMBL" id="MBN9412891.1"/>
    </source>
</evidence>
<name>A0A8J7Q050_9PROT</name>
<keyword evidence="2" id="KW-0808">Transferase</keyword>
<evidence type="ECO:0000313" key="13">
    <source>
        <dbReference type="Proteomes" id="UP000664414"/>
    </source>
</evidence>
<sequence>MDYKIVPFNFEVCEQAATLHASAFDCAWSKNEFEVLLTVNPGVFGFKAVSSEEQLCGFILLQYIIDDAEILTLGVSKNCRQQGIGKELIKTTIKKLFIKGAKRLLLEVSEYNKEALLLYKSLNFKAYGRRKNYYLLNDKKQADALLLEIKLNN</sequence>
<dbReference type="InterPro" id="IPR045141">
    <property type="entry name" value="NAA60-like"/>
</dbReference>
<organism evidence="12 13">
    <name type="scientific">Candidatus Paracaedimonas acanthamoebae</name>
    <dbReference type="NCBI Taxonomy" id="244581"/>
    <lineage>
        <taxon>Bacteria</taxon>
        <taxon>Pseudomonadati</taxon>
        <taxon>Pseudomonadota</taxon>
        <taxon>Alphaproteobacteria</taxon>
        <taxon>Holosporales</taxon>
        <taxon>Caedimonadaceae</taxon>
        <taxon>Candidatus Paracaedimonas</taxon>
    </lineage>
</organism>
<evidence type="ECO:0000256" key="10">
    <source>
        <dbReference type="ARBA" id="ARBA00048848"/>
    </source>
</evidence>
<dbReference type="AlphaFoldDB" id="A0A8J7Q050"/>
<dbReference type="PANTHER" id="PTHR14744:SF15">
    <property type="entry name" value="N-ALPHA-ACETYLTRANSFERASE 60"/>
    <property type="match status" value="1"/>
</dbReference>
<evidence type="ECO:0000256" key="4">
    <source>
        <dbReference type="ARBA" id="ARBA00022853"/>
    </source>
</evidence>
<comment type="catalytic activity">
    <reaction evidence="9">
        <text>L-lysyl-[protein] + acetyl-CoA = N(6)-acetyl-L-lysyl-[protein] + CoA + H(+)</text>
        <dbReference type="Rhea" id="RHEA:45948"/>
        <dbReference type="Rhea" id="RHEA-COMP:9752"/>
        <dbReference type="Rhea" id="RHEA-COMP:10731"/>
        <dbReference type="ChEBI" id="CHEBI:15378"/>
        <dbReference type="ChEBI" id="CHEBI:29969"/>
        <dbReference type="ChEBI" id="CHEBI:57287"/>
        <dbReference type="ChEBI" id="CHEBI:57288"/>
        <dbReference type="ChEBI" id="CHEBI:61930"/>
        <dbReference type="EC" id="2.3.1.48"/>
    </reaction>
</comment>
<evidence type="ECO:0000256" key="8">
    <source>
        <dbReference type="ARBA" id="ARBA00026144"/>
    </source>
</evidence>
<dbReference type="GO" id="GO:0120518">
    <property type="term" value="F:protein N-terminal-methionine acetyltransferase activity"/>
    <property type="evidence" value="ECO:0007669"/>
    <property type="project" value="UniProtKB-EC"/>
</dbReference>
<dbReference type="Gene3D" id="3.40.630.30">
    <property type="match status" value="1"/>
</dbReference>
<dbReference type="GO" id="GO:0004402">
    <property type="term" value="F:histone acetyltransferase activity"/>
    <property type="evidence" value="ECO:0007669"/>
    <property type="project" value="TreeGrafter"/>
</dbReference>
<dbReference type="InterPro" id="IPR016181">
    <property type="entry name" value="Acyl_CoA_acyltransferase"/>
</dbReference>
<evidence type="ECO:0000256" key="5">
    <source>
        <dbReference type="ARBA" id="ARBA00023315"/>
    </source>
</evidence>
<keyword evidence="4" id="KW-0156">Chromatin regulator</keyword>
<dbReference type="CDD" id="cd04301">
    <property type="entry name" value="NAT_SF"/>
    <property type="match status" value="1"/>
</dbReference>
<keyword evidence="5" id="KW-0012">Acyltransferase</keyword>
<evidence type="ECO:0000256" key="9">
    <source>
        <dbReference type="ARBA" id="ARBA00048017"/>
    </source>
</evidence>
<dbReference type="GO" id="GO:0007059">
    <property type="term" value="P:chromosome segregation"/>
    <property type="evidence" value="ECO:0007669"/>
    <property type="project" value="UniProtKB-KW"/>
</dbReference>
<dbReference type="EMBL" id="JAFKGL010000014">
    <property type="protein sequence ID" value="MBN9412891.1"/>
    <property type="molecule type" value="Genomic_DNA"/>
</dbReference>
<dbReference type="EC" id="2.3.1.48" evidence="1"/>
<feature type="domain" description="N-acetyltransferase" evidence="11">
    <location>
        <begin position="3"/>
        <end position="152"/>
    </location>
</feature>